<evidence type="ECO:0000313" key="1">
    <source>
        <dbReference type="EMBL" id="MTV36210.1"/>
    </source>
</evidence>
<dbReference type="EMBL" id="WNKY01000001">
    <property type="protein sequence ID" value="MTV36210.1"/>
    <property type="molecule type" value="Genomic_DNA"/>
</dbReference>
<reference evidence="1 2" key="1">
    <citation type="submission" date="2019-11" db="EMBL/GenBank/DDBJ databases">
        <title>Type strains purchased from KCTC, JCM and DSMZ.</title>
        <authorList>
            <person name="Lu H."/>
        </authorList>
    </citation>
    <scope>NUCLEOTIDE SEQUENCE [LARGE SCALE GENOMIC DNA]</scope>
    <source>
        <strain evidence="1 2">KCTC 22382</strain>
    </source>
</reference>
<dbReference type="RefSeq" id="WP_155461559.1">
    <property type="nucleotide sequence ID" value="NZ_WNKY01000001.1"/>
</dbReference>
<gene>
    <name evidence="1" type="ORF">GM676_01265</name>
</gene>
<evidence type="ECO:0000313" key="2">
    <source>
        <dbReference type="Proteomes" id="UP000475582"/>
    </source>
</evidence>
<comment type="caution">
    <text evidence="1">The sequence shown here is derived from an EMBL/GenBank/DDBJ whole genome shotgun (WGS) entry which is preliminary data.</text>
</comment>
<protein>
    <recommendedName>
        <fullName evidence="3">HNH endonuclease</fullName>
    </recommendedName>
</protein>
<dbReference type="Gene3D" id="1.10.30.50">
    <property type="match status" value="1"/>
</dbReference>
<evidence type="ECO:0008006" key="3">
    <source>
        <dbReference type="Google" id="ProtNLM"/>
    </source>
</evidence>
<dbReference type="Proteomes" id="UP000475582">
    <property type="component" value="Unassembled WGS sequence"/>
</dbReference>
<dbReference type="OrthoDB" id="9816185at2"/>
<keyword evidence="2" id="KW-1185">Reference proteome</keyword>
<accession>A0A6L6PB90</accession>
<sequence>MLKLARLSQQYKDDYVAARNAKFDEVEAEANFDVAATKLPWAQPFIDHLRANRDTLYGGTPSELETQIGIIEAHPDFQKFAAYCNPRPRGKAKNKKMEALCALVERLFNYGKLSKKAGPTGAYGLVKAHRQRICPYCQMHHVNYHMTDKSLKMRPPLDHFYPKSVYPYLAISLYNLIPSCEQCNSRIKLAKNPLLDRLAHPFNDTPALAFATSWKSLTITNRISSPADFSFSFDGVCPESKKMVKFFKLNKRYEWYNFELLDLVNRYNKFMDMAPSLMKSVDRVAYLTGFSEADAAKRAIGLFLLDVAKTIK</sequence>
<name>A0A6L6PB90_9BURK</name>
<organism evidence="1 2">
    <name type="scientific">Duganella radicis</name>
    <dbReference type="NCBI Taxonomy" id="551988"/>
    <lineage>
        <taxon>Bacteria</taxon>
        <taxon>Pseudomonadati</taxon>
        <taxon>Pseudomonadota</taxon>
        <taxon>Betaproteobacteria</taxon>
        <taxon>Burkholderiales</taxon>
        <taxon>Oxalobacteraceae</taxon>
        <taxon>Telluria group</taxon>
        <taxon>Duganella</taxon>
    </lineage>
</organism>
<proteinExistence type="predicted"/>
<dbReference type="AlphaFoldDB" id="A0A6L6PB90"/>